<dbReference type="Pfam" id="PF16263">
    <property type="entry name" value="DUF4917"/>
    <property type="match status" value="1"/>
</dbReference>
<dbReference type="InterPro" id="IPR032581">
    <property type="entry name" value="DUF4917"/>
</dbReference>
<name>A0A318KCT0_9NEIS</name>
<accession>A0A318KCT0</accession>
<dbReference type="RefSeq" id="WP_110392205.1">
    <property type="nucleotide sequence ID" value="NZ_QJKI01000037.1"/>
</dbReference>
<keyword evidence="2" id="KW-1185">Reference proteome</keyword>
<organism evidence="1 2">
    <name type="scientific">Rivihabitans pingtungensis</name>
    <dbReference type="NCBI Taxonomy" id="1054498"/>
    <lineage>
        <taxon>Bacteria</taxon>
        <taxon>Pseudomonadati</taxon>
        <taxon>Pseudomonadota</taxon>
        <taxon>Betaproteobacteria</taxon>
        <taxon>Neisseriales</taxon>
        <taxon>Aquaspirillaceae</taxon>
        <taxon>Rivihabitans</taxon>
    </lineage>
</organism>
<evidence type="ECO:0000313" key="2">
    <source>
        <dbReference type="Proteomes" id="UP000247555"/>
    </source>
</evidence>
<dbReference type="OrthoDB" id="828244at2"/>
<proteinExistence type="predicted"/>
<comment type="caution">
    <text evidence="1">The sequence shown here is derived from an EMBL/GenBank/DDBJ whole genome shotgun (WGS) entry which is preliminary data.</text>
</comment>
<dbReference type="EMBL" id="QJKI01000037">
    <property type="protein sequence ID" value="PXX73729.1"/>
    <property type="molecule type" value="Genomic_DNA"/>
</dbReference>
<dbReference type="AlphaFoldDB" id="A0A318KCT0"/>
<sequence>MLYKISQWMDIGHHYHGGTILLGNGASIAVSPNFNYSSLLGNAMQMGLFSGDIEELFRSFDTTDFEFVLRCVWQAFEVNELLQIFDLRTLRAYENIKRGLIQAVRNVHPKYESIKHKLPDMYYFLRKFNTVFSLNYDLLTYWAMAYGFDYSKEHQFKDCFICGVFDGDWIRFRNTYKEQANTLVFYPHGSLALGQDIRGQEYKIHSRKEDGLLDVILNSWEEENLIPLFVSEGMRQQKITSIHNSHYLSTVYHEVLASKQTTLTIFGWSIGEHDQHLLKQMSKAGIRRVAVSVFRKDQDYCNHAFRTIQSYLGAVDIDFFDSESPGCWVHKKPEDDWAKW</sequence>
<protein>
    <submittedName>
        <fullName evidence="1">Uncharacterized protein DUF4917</fullName>
    </submittedName>
</protein>
<dbReference type="Proteomes" id="UP000247555">
    <property type="component" value="Unassembled WGS sequence"/>
</dbReference>
<reference evidence="1 2" key="1">
    <citation type="submission" date="2018-05" db="EMBL/GenBank/DDBJ databases">
        <title>Genomic Encyclopedia of Type Strains, Phase IV (KMG-IV): sequencing the most valuable type-strain genomes for metagenomic binning, comparative biology and taxonomic classification.</title>
        <authorList>
            <person name="Goeker M."/>
        </authorList>
    </citation>
    <scope>NUCLEOTIDE SEQUENCE [LARGE SCALE GENOMIC DNA]</scope>
    <source>
        <strain evidence="1 2">DSM 29661</strain>
    </source>
</reference>
<evidence type="ECO:0000313" key="1">
    <source>
        <dbReference type="EMBL" id="PXX73729.1"/>
    </source>
</evidence>
<gene>
    <name evidence="1" type="ORF">DFR34_1379</name>
</gene>